<organism evidence="8 9">
    <name type="scientific">Rhodopseudomonas palustris</name>
    <dbReference type="NCBI Taxonomy" id="1076"/>
    <lineage>
        <taxon>Bacteria</taxon>
        <taxon>Pseudomonadati</taxon>
        <taxon>Pseudomonadota</taxon>
        <taxon>Alphaproteobacteria</taxon>
        <taxon>Hyphomicrobiales</taxon>
        <taxon>Nitrobacteraceae</taxon>
        <taxon>Rhodopseudomonas</taxon>
    </lineage>
</organism>
<dbReference type="RefSeq" id="WP_119857525.1">
    <property type="nucleotide sequence ID" value="NZ_QYYD01000015.1"/>
</dbReference>
<protein>
    <recommendedName>
        <fullName evidence="4 6">dTDP-4-dehydrorhamnose reductase</fullName>
        <ecNumber evidence="3 6">1.1.1.133</ecNumber>
    </recommendedName>
</protein>
<dbReference type="PANTHER" id="PTHR10491:SF4">
    <property type="entry name" value="METHIONINE ADENOSYLTRANSFERASE 2 SUBUNIT BETA"/>
    <property type="match status" value="1"/>
</dbReference>
<accession>A0A418V3X0</accession>
<evidence type="ECO:0000256" key="4">
    <source>
        <dbReference type="ARBA" id="ARBA00017099"/>
    </source>
</evidence>
<dbReference type="GO" id="GO:0008831">
    <property type="term" value="F:dTDP-4-dehydrorhamnose reductase activity"/>
    <property type="evidence" value="ECO:0007669"/>
    <property type="project" value="UniProtKB-EC"/>
</dbReference>
<sequence>MRLYVIGAEGQVARSLREAAERNPDIVFGHGARPAVDLLRPETLAQALDDFRPDIVVNPAAYTAVDKAESEPEQAFALNRDGARAAAEITAERGLPIVHLSTDYVFDGAKQGPYVESDAVAPQGIYGRSKLEGEQAVAAANPRHIILRTAWVYAPFGGNFVRTMLRLAAERDRLRVVDDQLGCPTYAPDIADAIVAVARRWAGSGWDSQFAGVTHLSGPDALTWCGFAREIMAGSAERGGRSVPVDAITTADYPTPAARPANSRLSTARLNSMFGVHLPPMAKSLDDCLDRLLRQ</sequence>
<dbReference type="CDD" id="cd05254">
    <property type="entry name" value="dTDP_HR_like_SDR_e"/>
    <property type="match status" value="1"/>
</dbReference>
<evidence type="ECO:0000256" key="2">
    <source>
        <dbReference type="ARBA" id="ARBA00010944"/>
    </source>
</evidence>
<evidence type="ECO:0000259" key="7">
    <source>
        <dbReference type="Pfam" id="PF04321"/>
    </source>
</evidence>
<dbReference type="EC" id="1.1.1.133" evidence="3 6"/>
<comment type="cofactor">
    <cofactor evidence="6">
        <name>Mg(2+)</name>
        <dbReference type="ChEBI" id="CHEBI:18420"/>
    </cofactor>
    <text evidence="6">Binds 1 Mg(2+) ion per monomer.</text>
</comment>
<comment type="function">
    <text evidence="6">Catalyzes the reduction of dTDP-6-deoxy-L-lyxo-4-hexulose to yield dTDP-L-rhamnose.</text>
</comment>
<name>A0A418V3X0_RHOPL</name>
<comment type="catalytic activity">
    <reaction evidence="5 6">
        <text>dTDP-beta-L-rhamnose + NADP(+) = dTDP-4-dehydro-beta-L-rhamnose + NADPH + H(+)</text>
        <dbReference type="Rhea" id="RHEA:21796"/>
        <dbReference type="ChEBI" id="CHEBI:15378"/>
        <dbReference type="ChEBI" id="CHEBI:57510"/>
        <dbReference type="ChEBI" id="CHEBI:57783"/>
        <dbReference type="ChEBI" id="CHEBI:58349"/>
        <dbReference type="ChEBI" id="CHEBI:62830"/>
        <dbReference type="EC" id="1.1.1.133"/>
    </reaction>
</comment>
<dbReference type="EMBL" id="QYYD01000015">
    <property type="protein sequence ID" value="RJF70789.1"/>
    <property type="molecule type" value="Genomic_DNA"/>
</dbReference>
<dbReference type="Gene3D" id="3.90.25.10">
    <property type="entry name" value="UDP-galactose 4-epimerase, domain 1"/>
    <property type="match status" value="1"/>
</dbReference>
<evidence type="ECO:0000256" key="3">
    <source>
        <dbReference type="ARBA" id="ARBA00012929"/>
    </source>
</evidence>
<evidence type="ECO:0000256" key="1">
    <source>
        <dbReference type="ARBA" id="ARBA00004781"/>
    </source>
</evidence>
<reference evidence="8 9" key="1">
    <citation type="submission" date="2018-09" db="EMBL/GenBank/DDBJ databases">
        <title>Draft genome sequence of Rhodopseudomonas palustris 2.1.18.</title>
        <authorList>
            <person name="Robertson S.L."/>
            <person name="Meyer T.E."/>
            <person name="Kyndt J.A."/>
        </authorList>
    </citation>
    <scope>NUCLEOTIDE SEQUENCE [LARGE SCALE GENOMIC DNA]</scope>
    <source>
        <strain evidence="8 9">2.1.18</strain>
    </source>
</reference>
<comment type="caution">
    <text evidence="8">The sequence shown here is derived from an EMBL/GenBank/DDBJ whole genome shotgun (WGS) entry which is preliminary data.</text>
</comment>
<dbReference type="GO" id="GO:0019305">
    <property type="term" value="P:dTDP-rhamnose biosynthetic process"/>
    <property type="evidence" value="ECO:0007669"/>
    <property type="project" value="UniProtKB-UniPathway"/>
</dbReference>
<comment type="similarity">
    <text evidence="2 6">Belongs to the dTDP-4-dehydrorhamnose reductase family.</text>
</comment>
<dbReference type="NCBIfam" id="TIGR01214">
    <property type="entry name" value="rmlD"/>
    <property type="match status" value="1"/>
</dbReference>
<dbReference type="Pfam" id="PF04321">
    <property type="entry name" value="RmlD_sub_bind"/>
    <property type="match status" value="1"/>
</dbReference>
<evidence type="ECO:0000313" key="8">
    <source>
        <dbReference type="EMBL" id="RJF70789.1"/>
    </source>
</evidence>
<evidence type="ECO:0000256" key="6">
    <source>
        <dbReference type="RuleBase" id="RU364082"/>
    </source>
</evidence>
<dbReference type="InterPro" id="IPR005913">
    <property type="entry name" value="dTDP_dehydrorham_reduct"/>
</dbReference>
<dbReference type="InterPro" id="IPR029903">
    <property type="entry name" value="RmlD-like-bd"/>
</dbReference>
<dbReference type="SUPFAM" id="SSF51735">
    <property type="entry name" value="NAD(P)-binding Rossmann-fold domains"/>
    <property type="match status" value="1"/>
</dbReference>
<dbReference type="Proteomes" id="UP000285523">
    <property type="component" value="Unassembled WGS sequence"/>
</dbReference>
<dbReference type="Gene3D" id="3.40.50.720">
    <property type="entry name" value="NAD(P)-binding Rossmann-like Domain"/>
    <property type="match status" value="1"/>
</dbReference>
<comment type="pathway">
    <text evidence="1 6">Carbohydrate biosynthesis; dTDP-L-rhamnose biosynthesis.</text>
</comment>
<feature type="domain" description="RmlD-like substrate binding" evidence="7">
    <location>
        <begin position="1"/>
        <end position="292"/>
    </location>
</feature>
<dbReference type="AlphaFoldDB" id="A0A418V3X0"/>
<evidence type="ECO:0000313" key="9">
    <source>
        <dbReference type="Proteomes" id="UP000285523"/>
    </source>
</evidence>
<dbReference type="UniPathway" id="UPA00124"/>
<dbReference type="InterPro" id="IPR036291">
    <property type="entry name" value="NAD(P)-bd_dom_sf"/>
</dbReference>
<dbReference type="OrthoDB" id="9803892at2"/>
<keyword evidence="6" id="KW-0521">NADP</keyword>
<dbReference type="PANTHER" id="PTHR10491">
    <property type="entry name" value="DTDP-4-DEHYDRORHAMNOSE REDUCTASE"/>
    <property type="match status" value="1"/>
</dbReference>
<keyword evidence="6 8" id="KW-0560">Oxidoreductase</keyword>
<gene>
    <name evidence="8" type="primary">rfbD</name>
    <name evidence="8" type="ORF">D4Q52_15850</name>
</gene>
<proteinExistence type="inferred from homology"/>
<evidence type="ECO:0000256" key="5">
    <source>
        <dbReference type="ARBA" id="ARBA00048200"/>
    </source>
</evidence>